<reference evidence="5 6" key="1">
    <citation type="journal article" date="2009" name="Genome Res.">
        <title>Comparative genomics of the fungal pathogens Candida dubliniensis and Candida albicans.</title>
        <authorList>
            <person name="Jackson A.P."/>
            <person name="Gamble J.A."/>
            <person name="Yeomans T."/>
            <person name="Moran G.P."/>
            <person name="Saunders D."/>
            <person name="Harris D."/>
            <person name="Aslett M."/>
            <person name="Barrell J.F."/>
            <person name="Butler G."/>
            <person name="Citiulo F."/>
            <person name="Coleman D.C."/>
            <person name="de Groot P.W.J."/>
            <person name="Goodwin T.J."/>
            <person name="Quail M.A."/>
            <person name="McQuillan J."/>
            <person name="Munro C.A."/>
            <person name="Pain A."/>
            <person name="Poulter R.T."/>
            <person name="Rajandream M.A."/>
            <person name="Renauld H."/>
            <person name="Spiering M.J."/>
            <person name="Tivey A."/>
            <person name="Gow N.A.R."/>
            <person name="Barrell B."/>
            <person name="Sullivan D.J."/>
            <person name="Berriman M."/>
        </authorList>
    </citation>
    <scope>NUCLEOTIDE SEQUENCE [LARGE SCALE GENOMIC DNA]</scope>
    <source>
        <strain evidence="6">CD36 / ATCC MYA-646 / CBS 7987 / NCPF 3949 / NRRL Y-17841</strain>
    </source>
</reference>
<organism evidence="5 6">
    <name type="scientific">Candida dubliniensis (strain CD36 / ATCC MYA-646 / CBS 7987 / NCPF 3949 / NRRL Y-17841)</name>
    <name type="common">Yeast</name>
    <dbReference type="NCBI Taxonomy" id="573826"/>
    <lineage>
        <taxon>Eukaryota</taxon>
        <taxon>Fungi</taxon>
        <taxon>Dikarya</taxon>
        <taxon>Ascomycota</taxon>
        <taxon>Saccharomycotina</taxon>
        <taxon>Pichiomycetes</taxon>
        <taxon>Debaryomycetaceae</taxon>
        <taxon>Candida/Lodderomyces clade</taxon>
        <taxon>Candida</taxon>
    </lineage>
</organism>
<gene>
    <name evidence="4" type="ordered locus">Cd36_12410</name>
    <name evidence="5" type="ORF">CD36_12410</name>
</gene>
<dbReference type="GeneID" id="8045432"/>
<evidence type="ECO:0000313" key="5">
    <source>
        <dbReference type="EMBL" id="CAX45598.1"/>
    </source>
</evidence>
<dbReference type="VEuPathDB" id="FungiDB:CD36_12410"/>
<feature type="compositionally biased region" description="Basic and acidic residues" evidence="3">
    <location>
        <begin position="66"/>
        <end position="75"/>
    </location>
</feature>
<dbReference type="AlphaFoldDB" id="B9W9W0"/>
<dbReference type="GO" id="GO:0003723">
    <property type="term" value="F:RNA binding"/>
    <property type="evidence" value="ECO:0007669"/>
    <property type="project" value="TreeGrafter"/>
</dbReference>
<dbReference type="OrthoDB" id="6022at2759"/>
<evidence type="ECO:0000313" key="6">
    <source>
        <dbReference type="Proteomes" id="UP000002605"/>
    </source>
</evidence>
<dbReference type="GO" id="GO:0000398">
    <property type="term" value="P:mRNA splicing, via spliceosome"/>
    <property type="evidence" value="ECO:0007669"/>
    <property type="project" value="TreeGrafter"/>
</dbReference>
<dbReference type="Proteomes" id="UP000002605">
    <property type="component" value="Chromosome 1"/>
</dbReference>
<comment type="similarity">
    <text evidence="1">Belongs to the CWC26 family.</text>
</comment>
<dbReference type="InterPro" id="IPR051112">
    <property type="entry name" value="CWC26_splicing_factor"/>
</dbReference>
<dbReference type="KEGG" id="cdu:CD36_12410"/>
<dbReference type="Pfam" id="PF09736">
    <property type="entry name" value="Bud13"/>
    <property type="match status" value="1"/>
</dbReference>
<protein>
    <recommendedName>
        <fullName evidence="2">Pre-mRNA-splicing factor CWC26</fullName>
    </recommendedName>
</protein>
<proteinExistence type="inferred from homology"/>
<sequence length="271" mass="31591">MSRADYLSKYLNNESSDKPKKKKHKKSLASTTTTSMNIVVETPKPLGVPSIDNNEEYNDETNIHTQDNEDQHDEYAPVKLKTNQKSNKGFKRIDNGEVITTNNTPTTAPSSLVIKPNQETIYRDSSGRIINDIKQRQEDLKQQKLHEEQLKQFTEIKTSKQDQIIQEQEIFKPEPNLNNNYNNIDQFEDPMTSFIKDPTKKEFEDVVKSKFVYNKGINIPNRFNIPAGYFWDGIDRSNGFEQMYLRKQTEYNYDKIDSKINETYEIDIGDD</sequence>
<evidence type="ECO:0000256" key="1">
    <source>
        <dbReference type="ARBA" id="ARBA00011069"/>
    </source>
</evidence>
<accession>B9W9W0</accession>
<dbReference type="InterPro" id="IPR018609">
    <property type="entry name" value="Bud13"/>
</dbReference>
<dbReference type="GO" id="GO:0070274">
    <property type="term" value="C:RES complex"/>
    <property type="evidence" value="ECO:0007669"/>
    <property type="project" value="TreeGrafter"/>
</dbReference>
<dbReference type="HOGENOM" id="CLU_090706_0_0_1"/>
<dbReference type="RefSeq" id="XP_002417880.1">
    <property type="nucleotide sequence ID" value="XM_002417835.1"/>
</dbReference>
<dbReference type="eggNOG" id="KOG2654">
    <property type="taxonomic scope" value="Eukaryota"/>
</dbReference>
<evidence type="ECO:0000313" key="4">
    <source>
        <dbReference type="CGD" id="CAL0000161546"/>
    </source>
</evidence>
<dbReference type="EMBL" id="FM992688">
    <property type="protein sequence ID" value="CAX45598.1"/>
    <property type="molecule type" value="Genomic_DNA"/>
</dbReference>
<dbReference type="CGD" id="CAL0000161546">
    <property type="gene designation" value="Cd36_12410"/>
</dbReference>
<evidence type="ECO:0000256" key="2">
    <source>
        <dbReference type="ARBA" id="ARBA00020644"/>
    </source>
</evidence>
<feature type="region of interest" description="Disordered" evidence="3">
    <location>
        <begin position="1"/>
        <end position="75"/>
    </location>
</feature>
<dbReference type="PANTHER" id="PTHR31809:SF0">
    <property type="entry name" value="BUD13 HOMOLOG"/>
    <property type="match status" value="1"/>
</dbReference>
<evidence type="ECO:0000256" key="3">
    <source>
        <dbReference type="SAM" id="MobiDB-lite"/>
    </source>
</evidence>
<dbReference type="PANTHER" id="PTHR31809">
    <property type="entry name" value="BUD13 HOMOLOG"/>
    <property type="match status" value="1"/>
</dbReference>
<keyword evidence="6" id="KW-1185">Reference proteome</keyword>
<name>B9W9W0_CANDC</name>
<dbReference type="GO" id="GO:0005684">
    <property type="term" value="C:U2-type spliceosomal complex"/>
    <property type="evidence" value="ECO:0007669"/>
    <property type="project" value="TreeGrafter"/>
</dbReference>